<feature type="compositionally biased region" description="Acidic residues" evidence="1">
    <location>
        <begin position="69"/>
        <end position="81"/>
    </location>
</feature>
<accession>A0A8J4LQA4</accession>
<sequence length="104" mass="10842">AGNGTKHGEGGDSFLGFGATRVRRGGWRGPGADDSGGDDMSGSVRQNLSADARALLAEADAREAGEDPWVYDDDDDDDDDAFDGHVGYEDDAGRRRPTGRGVVG</sequence>
<gene>
    <name evidence="2" type="ORF">Vretimale_10855</name>
</gene>
<feature type="compositionally biased region" description="Basic and acidic residues" evidence="1">
    <location>
        <begin position="1"/>
        <end position="10"/>
    </location>
</feature>
<proteinExistence type="predicted"/>
<feature type="region of interest" description="Disordered" evidence="1">
    <location>
        <begin position="1"/>
        <end position="46"/>
    </location>
</feature>
<feature type="region of interest" description="Disordered" evidence="1">
    <location>
        <begin position="59"/>
        <end position="104"/>
    </location>
</feature>
<evidence type="ECO:0000313" key="3">
    <source>
        <dbReference type="Proteomes" id="UP000722791"/>
    </source>
</evidence>
<dbReference type="AlphaFoldDB" id="A0A8J4LQA4"/>
<reference evidence="2" key="1">
    <citation type="journal article" date="2021" name="Proc. Natl. Acad. Sci. U.S.A.">
        <title>Three genomes in the algal genus Volvox reveal the fate of a haploid sex-determining region after a transition to homothallism.</title>
        <authorList>
            <person name="Yamamoto K."/>
            <person name="Hamaji T."/>
            <person name="Kawai-Toyooka H."/>
            <person name="Matsuzaki R."/>
            <person name="Takahashi F."/>
            <person name="Nishimura Y."/>
            <person name="Kawachi M."/>
            <person name="Noguchi H."/>
            <person name="Minakuchi Y."/>
            <person name="Umen J.G."/>
            <person name="Toyoda A."/>
            <person name="Nozaki H."/>
        </authorList>
    </citation>
    <scope>NUCLEOTIDE SEQUENCE</scope>
    <source>
        <strain evidence="2">NIES-3785</strain>
    </source>
</reference>
<evidence type="ECO:0000313" key="2">
    <source>
        <dbReference type="EMBL" id="GIM06560.1"/>
    </source>
</evidence>
<protein>
    <submittedName>
        <fullName evidence="2">Uncharacterized protein</fullName>
    </submittedName>
</protein>
<feature type="compositionally biased region" description="Basic and acidic residues" evidence="1">
    <location>
        <begin position="82"/>
        <end position="94"/>
    </location>
</feature>
<name>A0A8J4LQA4_9CHLO</name>
<comment type="caution">
    <text evidence="2">The sequence shown here is derived from an EMBL/GenBank/DDBJ whole genome shotgun (WGS) entry which is preliminary data.</text>
</comment>
<dbReference type="EMBL" id="BNCQ01000021">
    <property type="protein sequence ID" value="GIM06560.1"/>
    <property type="molecule type" value="Genomic_DNA"/>
</dbReference>
<feature type="non-terminal residue" evidence="2">
    <location>
        <position position="104"/>
    </location>
</feature>
<dbReference type="Proteomes" id="UP000722791">
    <property type="component" value="Unassembled WGS sequence"/>
</dbReference>
<organism evidence="2 3">
    <name type="scientific">Volvox reticuliferus</name>
    <dbReference type="NCBI Taxonomy" id="1737510"/>
    <lineage>
        <taxon>Eukaryota</taxon>
        <taxon>Viridiplantae</taxon>
        <taxon>Chlorophyta</taxon>
        <taxon>core chlorophytes</taxon>
        <taxon>Chlorophyceae</taxon>
        <taxon>CS clade</taxon>
        <taxon>Chlamydomonadales</taxon>
        <taxon>Volvocaceae</taxon>
        <taxon>Volvox</taxon>
    </lineage>
</organism>
<evidence type="ECO:0000256" key="1">
    <source>
        <dbReference type="SAM" id="MobiDB-lite"/>
    </source>
</evidence>
<feature type="non-terminal residue" evidence="2">
    <location>
        <position position="1"/>
    </location>
</feature>